<dbReference type="InterPro" id="IPR007829">
    <property type="entry name" value="TM2"/>
</dbReference>
<dbReference type="Pfam" id="PF09851">
    <property type="entry name" value="SHOCT"/>
    <property type="match status" value="1"/>
</dbReference>
<evidence type="ECO:0000256" key="4">
    <source>
        <dbReference type="ARBA" id="ARBA00023136"/>
    </source>
</evidence>
<evidence type="ECO:0000256" key="1">
    <source>
        <dbReference type="ARBA" id="ARBA00004141"/>
    </source>
</evidence>
<dbReference type="STRING" id="551115.Aazo_1224"/>
<keyword evidence="9" id="KW-1185">Reference proteome</keyword>
<dbReference type="InterPro" id="IPR018649">
    <property type="entry name" value="SHOCT"/>
</dbReference>
<evidence type="ECO:0000256" key="5">
    <source>
        <dbReference type="SAM" id="Phobius"/>
    </source>
</evidence>
<name>D7E3A9_NOSA0</name>
<organism evidence="8 9">
    <name type="scientific">Nostoc azollae (strain 0708)</name>
    <name type="common">Anabaena azollae (strain 0708)</name>
    <dbReference type="NCBI Taxonomy" id="551115"/>
    <lineage>
        <taxon>Bacteria</taxon>
        <taxon>Bacillati</taxon>
        <taxon>Cyanobacteriota</taxon>
        <taxon>Cyanophyceae</taxon>
        <taxon>Nostocales</taxon>
        <taxon>Nostocaceae</taxon>
        <taxon>Trichormus</taxon>
    </lineage>
</organism>
<evidence type="ECO:0000259" key="6">
    <source>
        <dbReference type="Pfam" id="PF05154"/>
    </source>
</evidence>
<keyword evidence="2 5" id="KW-0812">Transmembrane</keyword>
<dbReference type="Pfam" id="PF05154">
    <property type="entry name" value="TM2"/>
    <property type="match status" value="1"/>
</dbReference>
<evidence type="ECO:0000256" key="3">
    <source>
        <dbReference type="ARBA" id="ARBA00022989"/>
    </source>
</evidence>
<sequence>MMLTKRKSRSIAAILAFSGIVTISGLHKFYLGQPLWGILYVLLSWTPIPKVASAIEGVWYLTQDKEAFDRNFNLGQSVVKVSPQVSNQVESVGHALRELDALRQDGLISEYEFEQKRRQMLDQIS</sequence>
<feature type="transmembrane region" description="Helical" evidence="5">
    <location>
        <begin position="12"/>
        <end position="31"/>
    </location>
</feature>
<dbReference type="Proteomes" id="UP000001511">
    <property type="component" value="Chromosome"/>
</dbReference>
<protein>
    <submittedName>
        <fullName evidence="8">TM2 domain containing protein</fullName>
    </submittedName>
</protein>
<dbReference type="HOGENOM" id="CLU_158532_0_0_3"/>
<dbReference type="EMBL" id="CP002059">
    <property type="protein sequence ID" value="ADI63532.1"/>
    <property type="molecule type" value="Genomic_DNA"/>
</dbReference>
<gene>
    <name evidence="8" type="ordered locus">Aazo_1224</name>
</gene>
<feature type="domain" description="SHOCT" evidence="7">
    <location>
        <begin position="95"/>
        <end position="121"/>
    </location>
</feature>
<keyword evidence="4 5" id="KW-0472">Membrane</keyword>
<reference evidence="8 9" key="1">
    <citation type="journal article" date="2010" name="PLoS ONE">
        <title>Genome erosion in a nitrogen-fixing vertically transmitted endosymbiotic multicellular cyanobacterium.</title>
        <authorList>
            <person name="Ran L."/>
            <person name="Larsson J."/>
            <person name="Vigil-Stenman T."/>
            <person name="Nylander J.A."/>
            <person name="Ininbergs K."/>
            <person name="Zheng W.W."/>
            <person name="Lapidus A."/>
            <person name="Lowry S."/>
            <person name="Haselkorn R."/>
            <person name="Bergman B."/>
        </authorList>
    </citation>
    <scope>NUCLEOTIDE SEQUENCE [LARGE SCALE GENOMIC DNA]</scope>
    <source>
        <strain evidence="8 9">0708</strain>
    </source>
</reference>
<evidence type="ECO:0000259" key="7">
    <source>
        <dbReference type="Pfam" id="PF09851"/>
    </source>
</evidence>
<dbReference type="AlphaFoldDB" id="D7E3A9"/>
<dbReference type="GO" id="GO:0016020">
    <property type="term" value="C:membrane"/>
    <property type="evidence" value="ECO:0007669"/>
    <property type="project" value="UniProtKB-SubCell"/>
</dbReference>
<evidence type="ECO:0000313" key="8">
    <source>
        <dbReference type="EMBL" id="ADI63532.1"/>
    </source>
</evidence>
<keyword evidence="3 5" id="KW-1133">Transmembrane helix</keyword>
<dbReference type="eggNOG" id="COG2314">
    <property type="taxonomic scope" value="Bacteria"/>
</dbReference>
<evidence type="ECO:0000313" key="9">
    <source>
        <dbReference type="Proteomes" id="UP000001511"/>
    </source>
</evidence>
<feature type="domain" description="TM2" evidence="6">
    <location>
        <begin position="6"/>
        <end position="56"/>
    </location>
</feature>
<accession>D7E3A9</accession>
<dbReference type="KEGG" id="naz:Aazo_1224"/>
<proteinExistence type="predicted"/>
<evidence type="ECO:0000256" key="2">
    <source>
        <dbReference type="ARBA" id="ARBA00022692"/>
    </source>
</evidence>
<comment type="subcellular location">
    <subcellularLocation>
        <location evidence="1">Membrane</location>
        <topology evidence="1">Multi-pass membrane protein</topology>
    </subcellularLocation>
</comment>